<dbReference type="Proteomes" id="UP000805193">
    <property type="component" value="Unassembled WGS sequence"/>
</dbReference>
<accession>A0AC60QI94</accession>
<sequence length="280" mass="30780">MYVYVRYLLDNETAIMPVKFVKNFSPKSDKDIPPNPVQAYWRSEAYGEAYYEATILLMAAPEEAATRVPPLGSMTEPTVQEPPDSPSAENRSPRPLEVAGDDELPPAEPHGAARAAGCGEAGDLPPLLAVRDGKVHLGHGIMVPEATLNYAVAKATTPGRFLRMVSRGLWEPEELYNRSVTGQPCRRKLNHGAVGKVPLTPEKIDALTVAFSRCPERATKKEKEEGGKRVEKKPAREVSVRVVVRKLLADFMVDKNRKAEKAQGMQKKAPSHCSDAEKDL</sequence>
<evidence type="ECO:0000313" key="2">
    <source>
        <dbReference type="Proteomes" id="UP000805193"/>
    </source>
</evidence>
<keyword evidence="2" id="KW-1185">Reference proteome</keyword>
<evidence type="ECO:0000313" key="1">
    <source>
        <dbReference type="EMBL" id="KAG0433126.1"/>
    </source>
</evidence>
<organism evidence="1 2">
    <name type="scientific">Ixodes persulcatus</name>
    <name type="common">Taiga tick</name>
    <dbReference type="NCBI Taxonomy" id="34615"/>
    <lineage>
        <taxon>Eukaryota</taxon>
        <taxon>Metazoa</taxon>
        <taxon>Ecdysozoa</taxon>
        <taxon>Arthropoda</taxon>
        <taxon>Chelicerata</taxon>
        <taxon>Arachnida</taxon>
        <taxon>Acari</taxon>
        <taxon>Parasitiformes</taxon>
        <taxon>Ixodida</taxon>
        <taxon>Ixodoidea</taxon>
        <taxon>Ixodidae</taxon>
        <taxon>Ixodinae</taxon>
        <taxon>Ixodes</taxon>
    </lineage>
</organism>
<protein>
    <submittedName>
        <fullName evidence="1">Uncharacterized protein</fullName>
    </submittedName>
</protein>
<name>A0AC60QI94_IXOPE</name>
<dbReference type="EMBL" id="JABSTQ010009083">
    <property type="protein sequence ID" value="KAG0433126.1"/>
    <property type="molecule type" value="Genomic_DNA"/>
</dbReference>
<comment type="caution">
    <text evidence="1">The sequence shown here is derived from an EMBL/GenBank/DDBJ whole genome shotgun (WGS) entry which is preliminary data.</text>
</comment>
<reference evidence="1 2" key="1">
    <citation type="journal article" date="2020" name="Cell">
        <title>Large-Scale Comparative Analyses of Tick Genomes Elucidate Their Genetic Diversity and Vector Capacities.</title>
        <authorList>
            <consortium name="Tick Genome and Microbiome Consortium (TIGMIC)"/>
            <person name="Jia N."/>
            <person name="Wang J."/>
            <person name="Shi W."/>
            <person name="Du L."/>
            <person name="Sun Y."/>
            <person name="Zhan W."/>
            <person name="Jiang J.F."/>
            <person name="Wang Q."/>
            <person name="Zhang B."/>
            <person name="Ji P."/>
            <person name="Bell-Sakyi L."/>
            <person name="Cui X.M."/>
            <person name="Yuan T.T."/>
            <person name="Jiang B.G."/>
            <person name="Yang W.F."/>
            <person name="Lam T.T."/>
            <person name="Chang Q.C."/>
            <person name="Ding S.J."/>
            <person name="Wang X.J."/>
            <person name="Zhu J.G."/>
            <person name="Ruan X.D."/>
            <person name="Zhao L."/>
            <person name="Wei J.T."/>
            <person name="Ye R.Z."/>
            <person name="Que T.C."/>
            <person name="Du C.H."/>
            <person name="Zhou Y.H."/>
            <person name="Cheng J.X."/>
            <person name="Dai P.F."/>
            <person name="Guo W.B."/>
            <person name="Han X.H."/>
            <person name="Huang E.J."/>
            <person name="Li L.F."/>
            <person name="Wei W."/>
            <person name="Gao Y.C."/>
            <person name="Liu J.Z."/>
            <person name="Shao H.Z."/>
            <person name="Wang X."/>
            <person name="Wang C.C."/>
            <person name="Yang T.C."/>
            <person name="Huo Q.B."/>
            <person name="Li W."/>
            <person name="Chen H.Y."/>
            <person name="Chen S.E."/>
            <person name="Zhou L.G."/>
            <person name="Ni X.B."/>
            <person name="Tian J.H."/>
            <person name="Sheng Y."/>
            <person name="Liu T."/>
            <person name="Pan Y.S."/>
            <person name="Xia L.Y."/>
            <person name="Li J."/>
            <person name="Zhao F."/>
            <person name="Cao W.C."/>
        </authorList>
    </citation>
    <scope>NUCLEOTIDE SEQUENCE [LARGE SCALE GENOMIC DNA]</scope>
    <source>
        <strain evidence="1">Iper-2018</strain>
    </source>
</reference>
<gene>
    <name evidence="1" type="ORF">HPB47_020213</name>
</gene>
<proteinExistence type="predicted"/>